<reference evidence="2" key="1">
    <citation type="journal article" date="2019" name="Microbiol. Resour. Announc.">
        <title>Complete Genome Sequence of Halomonas olivaria, a Moderately Halophilic Bacterium Isolated from Olive Processing Effluents, Obtained by Nanopore Sequencing.</title>
        <authorList>
            <person name="Nagata S."/>
            <person name="Ii K.M."/>
            <person name="Tsukimi T."/>
            <person name="Miura M.C."/>
            <person name="Galipon J."/>
            <person name="Arakawa K."/>
        </authorList>
    </citation>
    <scope>NUCLEOTIDE SEQUENCE [LARGE SCALE GENOMIC DNA]</scope>
    <source>
        <strain evidence="2">TYRC17</strain>
    </source>
</reference>
<sequence>MIISGTLAKLNAQDYIQGLNMLASMRLCANVPAQHAIQTALGVSVDQ</sequence>
<organism evidence="1 2">
    <name type="scientific">Vreelandella olivaria</name>
    <dbReference type="NCBI Taxonomy" id="390919"/>
    <lineage>
        <taxon>Bacteria</taxon>
        <taxon>Pseudomonadati</taxon>
        <taxon>Pseudomonadota</taxon>
        <taxon>Gammaproteobacteria</taxon>
        <taxon>Oceanospirillales</taxon>
        <taxon>Halomonadaceae</taxon>
        <taxon>Vreelandella</taxon>
    </lineage>
</organism>
<dbReference type="Proteomes" id="UP000289555">
    <property type="component" value="Chromosome"/>
</dbReference>
<evidence type="ECO:0000313" key="1">
    <source>
        <dbReference type="EMBL" id="BBI49581.1"/>
    </source>
</evidence>
<evidence type="ECO:0000313" key="2">
    <source>
        <dbReference type="Proteomes" id="UP000289555"/>
    </source>
</evidence>
<protein>
    <submittedName>
        <fullName evidence="1">Uncharacterized protein</fullName>
    </submittedName>
</protein>
<dbReference type="EMBL" id="AP019416">
    <property type="protein sequence ID" value="BBI49581.1"/>
    <property type="molecule type" value="Genomic_DNA"/>
</dbReference>
<dbReference type="Gene3D" id="3.40.640.10">
    <property type="entry name" value="Type I PLP-dependent aspartate aminotransferase-like (Major domain)"/>
    <property type="match status" value="1"/>
</dbReference>
<proteinExistence type="predicted"/>
<gene>
    <name evidence="1" type="ORF">HORIV_20020</name>
</gene>
<name>A0ABM7GG72_9GAMM</name>
<accession>A0ABM7GG72</accession>
<keyword evidence="2" id="KW-1185">Reference proteome</keyword>
<dbReference type="InterPro" id="IPR015421">
    <property type="entry name" value="PyrdxlP-dep_Trfase_major"/>
</dbReference>